<feature type="compositionally biased region" description="Polar residues" evidence="1">
    <location>
        <begin position="50"/>
        <end position="59"/>
    </location>
</feature>
<keyword evidence="3" id="KW-1185">Reference proteome</keyword>
<proteinExistence type="predicted"/>
<dbReference type="Proteomes" id="UP001651158">
    <property type="component" value="Unassembled WGS sequence"/>
</dbReference>
<evidence type="ECO:0000256" key="1">
    <source>
        <dbReference type="SAM" id="MobiDB-lite"/>
    </source>
</evidence>
<feature type="compositionally biased region" description="Basic and acidic residues" evidence="1">
    <location>
        <begin position="63"/>
        <end position="73"/>
    </location>
</feature>
<comment type="caution">
    <text evidence="2">The sequence shown here is derived from an EMBL/GenBank/DDBJ whole genome shotgun (WGS) entry which is preliminary data.</text>
</comment>
<gene>
    <name evidence="2" type="ORF">TcWFU_004627</name>
</gene>
<accession>A0ABR4QAT2</accession>
<reference evidence="2 3" key="1">
    <citation type="journal article" date="2022" name="Front. Cell. Infect. Microbiol.">
        <title>The Genomes of Two Strains of Taenia crassiceps the Animal Model for the Study of Human Cysticercosis.</title>
        <authorList>
            <person name="Bobes R.J."/>
            <person name="Estrada K."/>
            <person name="Rios-Valencia D.G."/>
            <person name="Calderon-Gallegos A."/>
            <person name="de la Torre P."/>
            <person name="Carrero J.C."/>
            <person name="Sanchez-Flores A."/>
            <person name="Laclette J.P."/>
        </authorList>
    </citation>
    <scope>NUCLEOTIDE SEQUENCE [LARGE SCALE GENOMIC DNA]</scope>
    <source>
        <strain evidence="2">WFUcys</strain>
    </source>
</reference>
<protein>
    <recommendedName>
        <fullName evidence="4">Prolactin receptor</fullName>
    </recommendedName>
</protein>
<dbReference type="EMBL" id="JAKROA010000005">
    <property type="protein sequence ID" value="KAL5106799.1"/>
    <property type="molecule type" value="Genomic_DNA"/>
</dbReference>
<sequence>MAQHSKAKIGAPPLEEATLLASSMRLHQQDNLGLKVGQGNNMRRRMPSNLADSSPTTNIMLEADGRSVERTEECDNEEWSCAPLGKRIGHDKQSARSEGQLP</sequence>
<feature type="region of interest" description="Disordered" evidence="1">
    <location>
        <begin position="30"/>
        <end position="102"/>
    </location>
</feature>
<name>A0ABR4QAT2_9CEST</name>
<evidence type="ECO:0000313" key="3">
    <source>
        <dbReference type="Proteomes" id="UP001651158"/>
    </source>
</evidence>
<organism evidence="2 3">
    <name type="scientific">Taenia crassiceps</name>
    <dbReference type="NCBI Taxonomy" id="6207"/>
    <lineage>
        <taxon>Eukaryota</taxon>
        <taxon>Metazoa</taxon>
        <taxon>Spiralia</taxon>
        <taxon>Lophotrochozoa</taxon>
        <taxon>Platyhelminthes</taxon>
        <taxon>Cestoda</taxon>
        <taxon>Eucestoda</taxon>
        <taxon>Cyclophyllidea</taxon>
        <taxon>Taeniidae</taxon>
        <taxon>Taenia</taxon>
    </lineage>
</organism>
<evidence type="ECO:0008006" key="4">
    <source>
        <dbReference type="Google" id="ProtNLM"/>
    </source>
</evidence>
<evidence type="ECO:0000313" key="2">
    <source>
        <dbReference type="EMBL" id="KAL5106799.1"/>
    </source>
</evidence>